<proteinExistence type="predicted"/>
<dbReference type="PANTHER" id="PTHR33386">
    <property type="entry name" value="OS02G0740600 PROTEIN"/>
    <property type="match status" value="1"/>
</dbReference>
<gene>
    <name evidence="2" type="ORF">AAHA92_29851</name>
</gene>
<dbReference type="PANTHER" id="PTHR33386:SF26">
    <property type="entry name" value="ANKYRIN REPEAT PROTEIN"/>
    <property type="match status" value="1"/>
</dbReference>
<name>A0ABD1FZQ7_SALDI</name>
<evidence type="ECO:0000313" key="3">
    <source>
        <dbReference type="Proteomes" id="UP001567538"/>
    </source>
</evidence>
<comment type="caution">
    <text evidence="2">The sequence shown here is derived from an EMBL/GenBank/DDBJ whole genome shotgun (WGS) entry which is preliminary data.</text>
</comment>
<dbReference type="AlphaFoldDB" id="A0ABD1FZQ7"/>
<sequence length="76" mass="7911">MATDGPSWADQWGEGGFGAMAEEDTKSNKETAADKKTGGFGKAKAAAVAGALKVKNSTSMSIKWVKNKCQKKTSNA</sequence>
<feature type="compositionally biased region" description="Basic and acidic residues" evidence="1">
    <location>
        <begin position="23"/>
        <end position="37"/>
    </location>
</feature>
<keyword evidence="3" id="KW-1185">Reference proteome</keyword>
<evidence type="ECO:0000256" key="1">
    <source>
        <dbReference type="SAM" id="MobiDB-lite"/>
    </source>
</evidence>
<organism evidence="2 3">
    <name type="scientific">Salvia divinorum</name>
    <name type="common">Maria pastora</name>
    <name type="synonym">Diviner's sage</name>
    <dbReference type="NCBI Taxonomy" id="28513"/>
    <lineage>
        <taxon>Eukaryota</taxon>
        <taxon>Viridiplantae</taxon>
        <taxon>Streptophyta</taxon>
        <taxon>Embryophyta</taxon>
        <taxon>Tracheophyta</taxon>
        <taxon>Spermatophyta</taxon>
        <taxon>Magnoliopsida</taxon>
        <taxon>eudicotyledons</taxon>
        <taxon>Gunneridae</taxon>
        <taxon>Pentapetalae</taxon>
        <taxon>asterids</taxon>
        <taxon>lamiids</taxon>
        <taxon>Lamiales</taxon>
        <taxon>Lamiaceae</taxon>
        <taxon>Nepetoideae</taxon>
        <taxon>Mentheae</taxon>
        <taxon>Salviinae</taxon>
        <taxon>Salvia</taxon>
        <taxon>Salvia subgen. Calosphace</taxon>
    </lineage>
</organism>
<dbReference type="EMBL" id="JBEAFC010000011">
    <property type="protein sequence ID" value="KAL1537321.1"/>
    <property type="molecule type" value="Genomic_DNA"/>
</dbReference>
<protein>
    <submittedName>
        <fullName evidence="2">Uncharacterized protein</fullName>
    </submittedName>
</protein>
<reference evidence="2 3" key="1">
    <citation type="submission" date="2024-06" db="EMBL/GenBank/DDBJ databases">
        <title>A chromosome level genome sequence of Diviner's sage (Salvia divinorum).</title>
        <authorList>
            <person name="Ford S.A."/>
            <person name="Ro D.-K."/>
            <person name="Ness R.W."/>
            <person name="Phillips M.A."/>
        </authorList>
    </citation>
    <scope>NUCLEOTIDE SEQUENCE [LARGE SCALE GENOMIC DNA]</scope>
    <source>
        <strain evidence="2">SAF-2024a</strain>
        <tissue evidence="2">Leaf</tissue>
    </source>
</reference>
<evidence type="ECO:0000313" key="2">
    <source>
        <dbReference type="EMBL" id="KAL1537321.1"/>
    </source>
</evidence>
<accession>A0ABD1FZQ7</accession>
<dbReference type="Proteomes" id="UP001567538">
    <property type="component" value="Unassembled WGS sequence"/>
</dbReference>
<feature type="region of interest" description="Disordered" evidence="1">
    <location>
        <begin position="1"/>
        <end position="41"/>
    </location>
</feature>